<dbReference type="GO" id="GO:0003700">
    <property type="term" value="F:DNA-binding transcription factor activity"/>
    <property type="evidence" value="ECO:0007669"/>
    <property type="project" value="InterPro"/>
</dbReference>
<dbReference type="Proteomes" id="UP000235005">
    <property type="component" value="Unassembled WGS sequence"/>
</dbReference>
<proteinExistence type="predicted"/>
<keyword evidence="1" id="KW-0805">Transcription regulation</keyword>
<keyword evidence="4" id="KW-0472">Membrane</keyword>
<feature type="transmembrane region" description="Helical" evidence="4">
    <location>
        <begin position="97"/>
        <end position="118"/>
    </location>
</feature>
<evidence type="ECO:0000259" key="5">
    <source>
        <dbReference type="PROSITE" id="PS01124"/>
    </source>
</evidence>
<dbReference type="InterPro" id="IPR020449">
    <property type="entry name" value="Tscrpt_reg_AraC-type_HTH"/>
</dbReference>
<feature type="transmembrane region" description="Helical" evidence="4">
    <location>
        <begin position="181"/>
        <end position="202"/>
    </location>
</feature>
<dbReference type="GO" id="GO:0043565">
    <property type="term" value="F:sequence-specific DNA binding"/>
    <property type="evidence" value="ECO:0007669"/>
    <property type="project" value="InterPro"/>
</dbReference>
<evidence type="ECO:0000256" key="3">
    <source>
        <dbReference type="ARBA" id="ARBA00023163"/>
    </source>
</evidence>
<dbReference type="Pfam" id="PF12833">
    <property type="entry name" value="HTH_18"/>
    <property type="match status" value="1"/>
</dbReference>
<sequence>MNWLTWFANLGAAQGLILALAIATVPYGNRLANRILAAFLLAQSLRLISLSYYYSGELLMPGMPIYMLQHLSLTFGPLLYLYVHALVDKGFALRPAYFWHFTPMLVAVIISFSGLMIGDLFGQYDSYSDVPLELKSRISFVTLPVDVSLAIYSAVALRYIQRHQVTIRSEFSNLENINLRWLRWLLWLCLASAVVAGIFELLQGLQVLHFGRRVVAAAVASVATIYYIGLMGLRQPRIFDIASEAATSSESAAEPETTHAPENGSGKYLKSGLRDEEVERLWEKLTTVMEKDKPYVEPGLKIADLAHRVGSRSDYLSQVINTQSRMNFYEFINKFRVDEACRLLEADVSRRQNIADIAQDAGFSSINVFNRHFKRLRNTTPSAYRKSLSA</sequence>
<feature type="transmembrane region" description="Helical" evidence="4">
    <location>
        <begin position="138"/>
        <end position="160"/>
    </location>
</feature>
<dbReference type="InterPro" id="IPR018060">
    <property type="entry name" value="HTH_AraC"/>
</dbReference>
<evidence type="ECO:0000256" key="1">
    <source>
        <dbReference type="ARBA" id="ARBA00023015"/>
    </source>
</evidence>
<dbReference type="EMBL" id="PKUS01000007">
    <property type="protein sequence ID" value="PLW69371.1"/>
    <property type="molecule type" value="Genomic_DNA"/>
</dbReference>
<feature type="transmembrane region" description="Helical" evidence="4">
    <location>
        <begin position="66"/>
        <end position="85"/>
    </location>
</feature>
<keyword evidence="7" id="KW-1185">Reference proteome</keyword>
<reference evidence="6 7" key="1">
    <citation type="submission" date="2018-01" db="EMBL/GenBank/DDBJ databases">
        <title>The draft genome sequence of Halioglobus lutimaris HF004.</title>
        <authorList>
            <person name="Du Z.-J."/>
            <person name="Shi M.-J."/>
        </authorList>
    </citation>
    <scope>NUCLEOTIDE SEQUENCE [LARGE SCALE GENOMIC DNA]</scope>
    <source>
        <strain evidence="6 7">HF004</strain>
    </source>
</reference>
<dbReference type="AlphaFoldDB" id="A0A2N5X4G5"/>
<dbReference type="PROSITE" id="PS00041">
    <property type="entry name" value="HTH_ARAC_FAMILY_1"/>
    <property type="match status" value="1"/>
</dbReference>
<dbReference type="PRINTS" id="PR00032">
    <property type="entry name" value="HTHARAC"/>
</dbReference>
<dbReference type="PROSITE" id="PS01124">
    <property type="entry name" value="HTH_ARAC_FAMILY_2"/>
    <property type="match status" value="1"/>
</dbReference>
<feature type="transmembrane region" description="Helical" evidence="4">
    <location>
        <begin position="35"/>
        <end position="54"/>
    </location>
</feature>
<keyword evidence="4" id="KW-1133">Transmembrane helix</keyword>
<dbReference type="Gene3D" id="1.10.10.60">
    <property type="entry name" value="Homeodomain-like"/>
    <property type="match status" value="2"/>
</dbReference>
<evidence type="ECO:0000313" key="7">
    <source>
        <dbReference type="Proteomes" id="UP000235005"/>
    </source>
</evidence>
<keyword evidence="2" id="KW-0238">DNA-binding</keyword>
<keyword evidence="3" id="KW-0804">Transcription</keyword>
<dbReference type="RefSeq" id="WP_101517728.1">
    <property type="nucleotide sequence ID" value="NZ_PKUS01000007.1"/>
</dbReference>
<dbReference type="InterPro" id="IPR009057">
    <property type="entry name" value="Homeodomain-like_sf"/>
</dbReference>
<feature type="domain" description="HTH araC/xylS-type" evidence="5">
    <location>
        <begin position="283"/>
        <end position="387"/>
    </location>
</feature>
<dbReference type="PANTHER" id="PTHR43280:SF29">
    <property type="entry name" value="ARAC-FAMILY TRANSCRIPTIONAL REGULATOR"/>
    <property type="match status" value="1"/>
</dbReference>
<evidence type="ECO:0000256" key="2">
    <source>
        <dbReference type="ARBA" id="ARBA00023125"/>
    </source>
</evidence>
<dbReference type="OrthoDB" id="6866685at2"/>
<name>A0A2N5X4G5_9GAMM</name>
<comment type="caution">
    <text evidence="6">The sequence shown here is derived from an EMBL/GenBank/DDBJ whole genome shotgun (WGS) entry which is preliminary data.</text>
</comment>
<accession>A0A2N5X4G5</accession>
<dbReference type="SUPFAM" id="SSF46689">
    <property type="entry name" value="Homeodomain-like"/>
    <property type="match status" value="1"/>
</dbReference>
<dbReference type="SMART" id="SM00342">
    <property type="entry name" value="HTH_ARAC"/>
    <property type="match status" value="1"/>
</dbReference>
<evidence type="ECO:0000256" key="4">
    <source>
        <dbReference type="SAM" id="Phobius"/>
    </source>
</evidence>
<feature type="transmembrane region" description="Helical" evidence="4">
    <location>
        <begin position="6"/>
        <end position="28"/>
    </location>
</feature>
<protein>
    <recommendedName>
        <fullName evidence="5">HTH araC/xylS-type domain-containing protein</fullName>
    </recommendedName>
</protein>
<evidence type="ECO:0000313" key="6">
    <source>
        <dbReference type="EMBL" id="PLW69371.1"/>
    </source>
</evidence>
<keyword evidence="4" id="KW-0812">Transmembrane</keyword>
<gene>
    <name evidence="6" type="ORF">C0039_07510</name>
</gene>
<organism evidence="6 7">
    <name type="scientific">Pseudohalioglobus lutimaris</name>
    <dbReference type="NCBI Taxonomy" id="1737061"/>
    <lineage>
        <taxon>Bacteria</taxon>
        <taxon>Pseudomonadati</taxon>
        <taxon>Pseudomonadota</taxon>
        <taxon>Gammaproteobacteria</taxon>
        <taxon>Cellvibrionales</taxon>
        <taxon>Halieaceae</taxon>
        <taxon>Pseudohalioglobus</taxon>
    </lineage>
</organism>
<feature type="transmembrane region" description="Helical" evidence="4">
    <location>
        <begin position="214"/>
        <end position="233"/>
    </location>
</feature>
<dbReference type="InterPro" id="IPR018062">
    <property type="entry name" value="HTH_AraC-typ_CS"/>
</dbReference>
<dbReference type="PANTHER" id="PTHR43280">
    <property type="entry name" value="ARAC-FAMILY TRANSCRIPTIONAL REGULATOR"/>
    <property type="match status" value="1"/>
</dbReference>